<dbReference type="PROSITE" id="PS00674">
    <property type="entry name" value="AAA"/>
    <property type="match status" value="1"/>
</dbReference>
<evidence type="ECO:0000313" key="23">
    <source>
        <dbReference type="Proteomes" id="UP000694558"/>
    </source>
</evidence>
<dbReference type="FunFam" id="1.20.58.760:FF:000002">
    <property type="entry name" value="ATP-dependent zinc metalloprotease FtsH"/>
    <property type="match status" value="1"/>
</dbReference>
<keyword evidence="11" id="KW-0067">ATP-binding</keyword>
<proteinExistence type="inferred from homology"/>
<dbReference type="GO" id="GO:0034982">
    <property type="term" value="P:mitochondrial protein processing"/>
    <property type="evidence" value="ECO:0007669"/>
    <property type="project" value="UniProtKB-ARBA"/>
</dbReference>
<comment type="cofactor">
    <cofactor evidence="1">
        <name>Zn(2+)</name>
        <dbReference type="ChEBI" id="CHEBI:29105"/>
    </cofactor>
</comment>
<evidence type="ECO:0000259" key="21">
    <source>
        <dbReference type="SMART" id="SM00382"/>
    </source>
</evidence>
<evidence type="ECO:0000256" key="11">
    <source>
        <dbReference type="ARBA" id="ARBA00022840"/>
    </source>
</evidence>
<feature type="domain" description="AAA+ ATPase" evidence="21">
    <location>
        <begin position="311"/>
        <end position="448"/>
    </location>
</feature>
<evidence type="ECO:0000256" key="2">
    <source>
        <dbReference type="ARBA" id="ARBA00004325"/>
    </source>
</evidence>
<dbReference type="InterPro" id="IPR005936">
    <property type="entry name" value="FtsH"/>
</dbReference>
<sequence>NGLVIYCYSPQVTVPLSHLINVLHSLKSSVGSSSRVTCKSRSPQQPASDPQLHCTEVQHESAGEPLHSHELGLSDLGTQQLDELVNRVLPRFNTHDAPFLLGGQTAWRTTHLSSHSFFYNKHGENVDVGYKQAAHASPCVLLVQSRGFKTLRTKTRRRQSKLGHPLESEGYTPSFMKGFLSRDKVSEVESLDSLVINKNIPDGQQDSFKRGFAEGFLKAQALTQRTQDSLRRIRLILLVLLLIGIYGISKTPFLSVRFRTTTGLDSAVDPVQMKNVTFEHVKGIEEAKNELQEVVEFLKNPQKFTALGGKLPKGVLLVGPPGTGKTLLARAVAGEADVPFYYASGSEFDEMFVGVGASRIRNLFREGKANAPCVIFIDELDSVGGKRIESPMHPYSRQTINQLLAEMDGFKPNEGVIIIGATNFPEALDNALIRPGRFDMQVTVPKPDVKGRTEILNWYLKKIKMDPGVKRASIIARGTVGFSGADLENLVNQAALKAAVDGKDMVTLKELEFAKDKILMGPERRSAEIDQKNKILTAYHESGHAIVAYYTKDAMPINKATIMPRGRSLGHVSMLPENDRWSETRSQLLAQIDVSMGGRVAEEMVFGQGDITTGASSDFDSATKIAKMMVTRFGMCEKLGVMTYTDLTKQSPETQAAVEHEVRVLLKESYERAKALLKSHAKEHKNLADALLMYETLDAKEIQLVLEGKTLETR</sequence>
<evidence type="ECO:0000256" key="12">
    <source>
        <dbReference type="ARBA" id="ARBA00022989"/>
    </source>
</evidence>
<dbReference type="AlphaFoldDB" id="A0A8D3AJY0"/>
<evidence type="ECO:0000256" key="20">
    <source>
        <dbReference type="SAM" id="Phobius"/>
    </source>
</evidence>
<dbReference type="PANTHER" id="PTHR23076">
    <property type="entry name" value="METALLOPROTEASE M41 FTSH"/>
    <property type="match status" value="1"/>
</dbReference>
<evidence type="ECO:0000256" key="13">
    <source>
        <dbReference type="ARBA" id="ARBA00023049"/>
    </source>
</evidence>
<keyword evidence="7" id="KW-0479">Metal-binding</keyword>
<evidence type="ECO:0000256" key="17">
    <source>
        <dbReference type="ARBA" id="ARBA00072035"/>
    </source>
</evidence>
<dbReference type="InterPro" id="IPR003593">
    <property type="entry name" value="AAA+_ATPase"/>
</dbReference>
<organism evidence="22 23">
    <name type="scientific">Scophthalmus maximus</name>
    <name type="common">Turbot</name>
    <name type="synonym">Psetta maxima</name>
    <dbReference type="NCBI Taxonomy" id="52904"/>
    <lineage>
        <taxon>Eukaryota</taxon>
        <taxon>Metazoa</taxon>
        <taxon>Chordata</taxon>
        <taxon>Craniata</taxon>
        <taxon>Vertebrata</taxon>
        <taxon>Euteleostomi</taxon>
        <taxon>Actinopterygii</taxon>
        <taxon>Neopterygii</taxon>
        <taxon>Teleostei</taxon>
        <taxon>Neoteleostei</taxon>
        <taxon>Acanthomorphata</taxon>
        <taxon>Carangaria</taxon>
        <taxon>Pleuronectiformes</taxon>
        <taxon>Pleuronectoidei</taxon>
        <taxon>Scophthalmidae</taxon>
        <taxon>Scophthalmus</taxon>
    </lineage>
</organism>
<comment type="similarity">
    <text evidence="3">In the C-terminal section; belongs to the peptidase M41 family.</text>
</comment>
<evidence type="ECO:0000256" key="9">
    <source>
        <dbReference type="ARBA" id="ARBA00022801"/>
    </source>
</evidence>
<dbReference type="SMART" id="SM00382">
    <property type="entry name" value="AAA"/>
    <property type="match status" value="1"/>
</dbReference>
<evidence type="ECO:0000256" key="1">
    <source>
        <dbReference type="ARBA" id="ARBA00001947"/>
    </source>
</evidence>
<keyword evidence="10" id="KW-0862">Zinc</keyword>
<evidence type="ECO:0000256" key="7">
    <source>
        <dbReference type="ARBA" id="ARBA00022723"/>
    </source>
</evidence>
<dbReference type="GO" id="GO:0004176">
    <property type="term" value="F:ATP-dependent peptidase activity"/>
    <property type="evidence" value="ECO:0007669"/>
    <property type="project" value="InterPro"/>
</dbReference>
<evidence type="ECO:0000256" key="4">
    <source>
        <dbReference type="ARBA" id="ARBA00010550"/>
    </source>
</evidence>
<dbReference type="InterPro" id="IPR027417">
    <property type="entry name" value="P-loop_NTPase"/>
</dbReference>
<keyword evidence="12 20" id="KW-1133">Transmembrane helix</keyword>
<dbReference type="InterPro" id="IPR041569">
    <property type="entry name" value="AAA_lid_3"/>
</dbReference>
<dbReference type="SUPFAM" id="SSF52540">
    <property type="entry name" value="P-loop containing nucleoside triphosphate hydrolases"/>
    <property type="match status" value="1"/>
</dbReference>
<evidence type="ECO:0000256" key="8">
    <source>
        <dbReference type="ARBA" id="ARBA00022741"/>
    </source>
</evidence>
<accession>A0A8D3AJY0</accession>
<dbReference type="GO" id="GO:0046872">
    <property type="term" value="F:metal ion binding"/>
    <property type="evidence" value="ECO:0007669"/>
    <property type="project" value="UniProtKB-KW"/>
</dbReference>
<keyword evidence="14" id="KW-0496">Mitochondrion</keyword>
<dbReference type="GO" id="GO:0006515">
    <property type="term" value="P:protein quality control for misfolded or incompletely synthesized proteins"/>
    <property type="evidence" value="ECO:0007669"/>
    <property type="project" value="TreeGrafter"/>
</dbReference>
<dbReference type="NCBIfam" id="TIGR01241">
    <property type="entry name" value="FtsH_fam"/>
    <property type="match status" value="1"/>
</dbReference>
<evidence type="ECO:0000256" key="16">
    <source>
        <dbReference type="ARBA" id="ARBA00062117"/>
    </source>
</evidence>
<keyword evidence="15 20" id="KW-0472">Membrane</keyword>
<keyword evidence="13" id="KW-0482">Metalloprotease</keyword>
<dbReference type="GeneTree" id="ENSGT00550000074836"/>
<keyword evidence="6 20" id="KW-0812">Transmembrane</keyword>
<keyword evidence="9" id="KW-0378">Hydrolase</keyword>
<evidence type="ECO:0000256" key="18">
    <source>
        <dbReference type="ARBA" id="ARBA00078792"/>
    </source>
</evidence>
<dbReference type="CDD" id="cd19501">
    <property type="entry name" value="RecA-like_FtsH"/>
    <property type="match status" value="1"/>
</dbReference>
<dbReference type="Pfam" id="PF01434">
    <property type="entry name" value="Peptidase_M41"/>
    <property type="match status" value="1"/>
</dbReference>
<dbReference type="InterPro" id="IPR037219">
    <property type="entry name" value="Peptidase_M41-like"/>
</dbReference>
<comment type="subunit">
    <text evidence="16">Homohexamer; may also form heterohexamers. Exists in several complexes of 600-1100 kDa. Interacts with AFG1L.</text>
</comment>
<reference evidence="22" key="2">
    <citation type="submission" date="2025-08" db="UniProtKB">
        <authorList>
            <consortium name="Ensembl"/>
        </authorList>
    </citation>
    <scope>IDENTIFICATION</scope>
</reference>
<dbReference type="GO" id="GO:0005524">
    <property type="term" value="F:ATP binding"/>
    <property type="evidence" value="ECO:0007669"/>
    <property type="project" value="UniProtKB-KW"/>
</dbReference>
<dbReference type="GO" id="GO:0005743">
    <property type="term" value="C:mitochondrial inner membrane"/>
    <property type="evidence" value="ECO:0007669"/>
    <property type="project" value="TreeGrafter"/>
</dbReference>
<dbReference type="HAMAP" id="MF_01458">
    <property type="entry name" value="FtsH"/>
    <property type="match status" value="1"/>
</dbReference>
<evidence type="ECO:0000256" key="19">
    <source>
        <dbReference type="ARBA" id="ARBA00078852"/>
    </source>
</evidence>
<comment type="similarity">
    <text evidence="4">In the N-terminal section; belongs to the AAA ATPase family.</text>
</comment>
<evidence type="ECO:0000256" key="14">
    <source>
        <dbReference type="ARBA" id="ARBA00023128"/>
    </source>
</evidence>
<dbReference type="Gene3D" id="1.20.58.760">
    <property type="entry name" value="Peptidase M41"/>
    <property type="match status" value="1"/>
</dbReference>
<evidence type="ECO:0000313" key="22">
    <source>
        <dbReference type="Ensembl" id="ENSSMAP00000019398.2"/>
    </source>
</evidence>
<feature type="transmembrane region" description="Helical" evidence="20">
    <location>
        <begin position="233"/>
        <end position="249"/>
    </location>
</feature>
<dbReference type="Ensembl" id="ENSSMAT00000019639.2">
    <property type="protein sequence ID" value="ENSSMAP00000019398.2"/>
    <property type="gene ID" value="ENSSMAG00000011852.2"/>
</dbReference>
<dbReference type="Proteomes" id="UP000694558">
    <property type="component" value="Chromosome 7"/>
</dbReference>
<dbReference type="Gene3D" id="3.40.50.300">
    <property type="entry name" value="P-loop containing nucleotide triphosphate hydrolases"/>
    <property type="match status" value="1"/>
</dbReference>
<evidence type="ECO:0000256" key="3">
    <source>
        <dbReference type="ARBA" id="ARBA00010044"/>
    </source>
</evidence>
<reference evidence="22" key="1">
    <citation type="submission" date="2023-05" db="EMBL/GenBank/DDBJ databases">
        <title>High-quality long-read genome of Scophthalmus maximus.</title>
        <authorList>
            <person name="Lien S."/>
            <person name="Martinez P."/>
        </authorList>
    </citation>
    <scope>NUCLEOTIDE SEQUENCE [LARGE SCALE GENOMIC DNA]</scope>
</reference>
<dbReference type="Pfam" id="PF17862">
    <property type="entry name" value="AAA_lid_3"/>
    <property type="match status" value="1"/>
</dbReference>
<dbReference type="FunFam" id="1.10.8.60:FF:000001">
    <property type="entry name" value="ATP-dependent zinc metalloprotease FtsH"/>
    <property type="match status" value="1"/>
</dbReference>
<evidence type="ECO:0000256" key="15">
    <source>
        <dbReference type="ARBA" id="ARBA00023136"/>
    </source>
</evidence>
<dbReference type="FunFam" id="3.40.50.300:FF:000195">
    <property type="entry name" value="ATP-dependent zinc metalloprotease FTSH 11"/>
    <property type="match status" value="1"/>
</dbReference>
<dbReference type="SUPFAM" id="SSF140990">
    <property type="entry name" value="FtsH protease domain-like"/>
    <property type="match status" value="1"/>
</dbReference>
<dbReference type="PANTHER" id="PTHR23076:SF97">
    <property type="entry name" value="ATP-DEPENDENT ZINC METALLOPROTEASE YME1L1"/>
    <property type="match status" value="1"/>
</dbReference>
<dbReference type="InterPro" id="IPR000642">
    <property type="entry name" value="Peptidase_M41"/>
</dbReference>
<dbReference type="Pfam" id="PF00004">
    <property type="entry name" value="AAA"/>
    <property type="match status" value="1"/>
</dbReference>
<dbReference type="InterPro" id="IPR003959">
    <property type="entry name" value="ATPase_AAA_core"/>
</dbReference>
<dbReference type="GO" id="GO:0004222">
    <property type="term" value="F:metalloendopeptidase activity"/>
    <property type="evidence" value="ECO:0007669"/>
    <property type="project" value="InterPro"/>
</dbReference>
<protein>
    <recommendedName>
        <fullName evidence="17">ATP-dependent zinc metalloprotease YME1L1</fullName>
    </recommendedName>
    <alternativeName>
        <fullName evidence="18">ATP-dependent metalloprotease FtsH1</fullName>
    </alternativeName>
    <alternativeName>
        <fullName evidence="19">YME1-like protein 1</fullName>
    </alternativeName>
</protein>
<dbReference type="GO" id="GO:0007005">
    <property type="term" value="P:mitochondrion organization"/>
    <property type="evidence" value="ECO:0007669"/>
    <property type="project" value="TreeGrafter"/>
</dbReference>
<name>A0A8D3AJY0_SCOMX</name>
<dbReference type="GO" id="GO:0010636">
    <property type="term" value="P:positive regulation of mitochondrial fusion"/>
    <property type="evidence" value="ECO:0007669"/>
    <property type="project" value="UniProtKB-ARBA"/>
</dbReference>
<evidence type="ECO:0000256" key="6">
    <source>
        <dbReference type="ARBA" id="ARBA00022692"/>
    </source>
</evidence>
<dbReference type="GO" id="GO:0016887">
    <property type="term" value="F:ATP hydrolysis activity"/>
    <property type="evidence" value="ECO:0007669"/>
    <property type="project" value="InterPro"/>
</dbReference>
<keyword evidence="5" id="KW-0645">Protease</keyword>
<evidence type="ECO:0000256" key="10">
    <source>
        <dbReference type="ARBA" id="ARBA00022833"/>
    </source>
</evidence>
<dbReference type="Gene3D" id="1.10.8.60">
    <property type="match status" value="1"/>
</dbReference>
<dbReference type="InterPro" id="IPR003960">
    <property type="entry name" value="ATPase_AAA_CS"/>
</dbReference>
<comment type="subcellular location">
    <subcellularLocation>
        <location evidence="2">Mitochondrion membrane</location>
    </subcellularLocation>
</comment>
<evidence type="ECO:0000256" key="5">
    <source>
        <dbReference type="ARBA" id="ARBA00022670"/>
    </source>
</evidence>
<gene>
    <name evidence="22" type="primary">LOC118311507</name>
</gene>
<keyword evidence="8" id="KW-0547">Nucleotide-binding</keyword>